<feature type="region of interest" description="Disordered" evidence="1">
    <location>
        <begin position="60"/>
        <end position="79"/>
    </location>
</feature>
<organism evidence="3 4">
    <name type="scientific">Tahibacter harae</name>
    <dbReference type="NCBI Taxonomy" id="2963937"/>
    <lineage>
        <taxon>Bacteria</taxon>
        <taxon>Pseudomonadati</taxon>
        <taxon>Pseudomonadota</taxon>
        <taxon>Gammaproteobacteria</taxon>
        <taxon>Lysobacterales</taxon>
        <taxon>Rhodanobacteraceae</taxon>
        <taxon>Tahibacter</taxon>
    </lineage>
</organism>
<proteinExistence type="predicted"/>
<dbReference type="RefSeq" id="WP_255915295.1">
    <property type="nucleotide sequence ID" value="NZ_JANFQO010000014.1"/>
</dbReference>
<evidence type="ECO:0000256" key="2">
    <source>
        <dbReference type="SAM" id="Phobius"/>
    </source>
</evidence>
<comment type="caution">
    <text evidence="3">The sequence shown here is derived from an EMBL/GenBank/DDBJ whole genome shotgun (WGS) entry which is preliminary data.</text>
</comment>
<dbReference type="Proteomes" id="UP001165498">
    <property type="component" value="Unassembled WGS sequence"/>
</dbReference>
<accession>A0ABT1QUZ1</accession>
<keyword evidence="2" id="KW-1133">Transmembrane helix</keyword>
<evidence type="ECO:0000313" key="3">
    <source>
        <dbReference type="EMBL" id="MCQ4166105.1"/>
    </source>
</evidence>
<reference evidence="3" key="1">
    <citation type="submission" date="2022-07" db="EMBL/GenBank/DDBJ databases">
        <title>Tahibacter sp., a new gammaproteobacterium isolated from the silt sample collected at pig farm.</title>
        <authorList>
            <person name="Chen H."/>
        </authorList>
    </citation>
    <scope>NUCLEOTIDE SEQUENCE</scope>
    <source>
        <strain evidence="3">P2K</strain>
    </source>
</reference>
<gene>
    <name evidence="3" type="ORF">NM961_15395</name>
</gene>
<name>A0ABT1QUZ1_9GAMM</name>
<protein>
    <submittedName>
        <fullName evidence="3">Uncharacterized protein</fullName>
    </submittedName>
</protein>
<keyword evidence="2" id="KW-0812">Transmembrane</keyword>
<keyword evidence="4" id="KW-1185">Reference proteome</keyword>
<sequence length="93" mass="9616">MAAALFRQARTRNPLLRALSALLGVLIVGATLVFGFFVLVALAAIGAAVWAARQFGKSAERPAAGTATPPPASPPPGVIEGEFVVVREPAPRR</sequence>
<evidence type="ECO:0000313" key="4">
    <source>
        <dbReference type="Proteomes" id="UP001165498"/>
    </source>
</evidence>
<evidence type="ECO:0000256" key="1">
    <source>
        <dbReference type="SAM" id="MobiDB-lite"/>
    </source>
</evidence>
<feature type="compositionally biased region" description="Pro residues" evidence="1">
    <location>
        <begin position="68"/>
        <end position="77"/>
    </location>
</feature>
<keyword evidence="2" id="KW-0472">Membrane</keyword>
<dbReference type="EMBL" id="JANFQO010000014">
    <property type="protein sequence ID" value="MCQ4166105.1"/>
    <property type="molecule type" value="Genomic_DNA"/>
</dbReference>
<feature type="transmembrane region" description="Helical" evidence="2">
    <location>
        <begin position="21"/>
        <end position="52"/>
    </location>
</feature>